<reference evidence="2" key="1">
    <citation type="journal article" date="2014" name="Front. Microbiol.">
        <title>High frequency of phylogenetically diverse reductive dehalogenase-homologous genes in deep subseafloor sedimentary metagenomes.</title>
        <authorList>
            <person name="Kawai M."/>
            <person name="Futagami T."/>
            <person name="Toyoda A."/>
            <person name="Takaki Y."/>
            <person name="Nishi S."/>
            <person name="Hori S."/>
            <person name="Arai W."/>
            <person name="Tsubouchi T."/>
            <person name="Morono Y."/>
            <person name="Uchiyama I."/>
            <person name="Ito T."/>
            <person name="Fujiyama A."/>
            <person name="Inagaki F."/>
            <person name="Takami H."/>
        </authorList>
    </citation>
    <scope>NUCLEOTIDE SEQUENCE</scope>
    <source>
        <strain evidence="2">Expedition CK06-06</strain>
    </source>
</reference>
<feature type="transmembrane region" description="Helical" evidence="1">
    <location>
        <begin position="36"/>
        <end position="61"/>
    </location>
</feature>
<accession>X1DYC6</accession>
<organism evidence="2">
    <name type="scientific">marine sediment metagenome</name>
    <dbReference type="NCBI Taxonomy" id="412755"/>
    <lineage>
        <taxon>unclassified sequences</taxon>
        <taxon>metagenomes</taxon>
        <taxon>ecological metagenomes</taxon>
    </lineage>
</organism>
<keyword evidence="1" id="KW-0812">Transmembrane</keyword>
<comment type="caution">
    <text evidence="2">The sequence shown here is derived from an EMBL/GenBank/DDBJ whole genome shotgun (WGS) entry which is preliminary data.</text>
</comment>
<evidence type="ECO:0000256" key="1">
    <source>
        <dbReference type="SAM" id="Phobius"/>
    </source>
</evidence>
<dbReference type="AlphaFoldDB" id="X1DYC6"/>
<dbReference type="EMBL" id="BART01030011">
    <property type="protein sequence ID" value="GAH13195.1"/>
    <property type="molecule type" value="Genomic_DNA"/>
</dbReference>
<sequence length="69" mass="7919">MTHTDDLFDGICGVICSIISLYSLIFTFIYHNPGTLFNYIPAFIFWSITLIGSSIFSYEICINKKKNEK</sequence>
<name>X1DYC6_9ZZZZ</name>
<evidence type="ECO:0000313" key="2">
    <source>
        <dbReference type="EMBL" id="GAH13195.1"/>
    </source>
</evidence>
<proteinExistence type="predicted"/>
<keyword evidence="1" id="KW-0472">Membrane</keyword>
<feature type="transmembrane region" description="Helical" evidence="1">
    <location>
        <begin position="7"/>
        <end position="30"/>
    </location>
</feature>
<keyword evidence="1" id="KW-1133">Transmembrane helix</keyword>
<protein>
    <submittedName>
        <fullName evidence="2">Uncharacterized protein</fullName>
    </submittedName>
</protein>
<gene>
    <name evidence="2" type="ORF">S01H4_52511</name>
</gene>